<protein>
    <submittedName>
        <fullName evidence="1">Uncharacterized protein</fullName>
    </submittedName>
</protein>
<proteinExistence type="predicted"/>
<gene>
    <name evidence="1" type="ORF">MENTE1834_LOCUS45798</name>
</gene>
<evidence type="ECO:0000313" key="2">
    <source>
        <dbReference type="Proteomes" id="UP001497535"/>
    </source>
</evidence>
<keyword evidence="2" id="KW-1185">Reference proteome</keyword>
<reference evidence="1" key="1">
    <citation type="submission" date="2023-11" db="EMBL/GenBank/DDBJ databases">
        <authorList>
            <person name="Poullet M."/>
        </authorList>
    </citation>
    <scope>NUCLEOTIDE SEQUENCE</scope>
    <source>
        <strain evidence="1">E1834</strain>
    </source>
</reference>
<accession>A0ACB1B1N1</accession>
<dbReference type="EMBL" id="CAVMJV010000157">
    <property type="protein sequence ID" value="CAK5116375.1"/>
    <property type="molecule type" value="Genomic_DNA"/>
</dbReference>
<evidence type="ECO:0000313" key="1">
    <source>
        <dbReference type="EMBL" id="CAK5116375.1"/>
    </source>
</evidence>
<sequence length="94" mass="11027">MLTELELFLIEQTKISIEDTNLNEEKTKRILKGHDVDKLENLICSILESKQLRQELFKTTFRPALGHLLSLLLDTFGCSQIDIQIRFLIIFFNF</sequence>
<comment type="caution">
    <text evidence="1">The sequence shown here is derived from an EMBL/GenBank/DDBJ whole genome shotgun (WGS) entry which is preliminary data.</text>
</comment>
<name>A0ACB1B1N1_MELEN</name>
<dbReference type="Proteomes" id="UP001497535">
    <property type="component" value="Unassembled WGS sequence"/>
</dbReference>
<organism evidence="1 2">
    <name type="scientific">Meloidogyne enterolobii</name>
    <name type="common">Root-knot nematode worm</name>
    <name type="synonym">Meloidogyne mayaguensis</name>
    <dbReference type="NCBI Taxonomy" id="390850"/>
    <lineage>
        <taxon>Eukaryota</taxon>
        <taxon>Metazoa</taxon>
        <taxon>Ecdysozoa</taxon>
        <taxon>Nematoda</taxon>
        <taxon>Chromadorea</taxon>
        <taxon>Rhabditida</taxon>
        <taxon>Tylenchina</taxon>
        <taxon>Tylenchomorpha</taxon>
        <taxon>Tylenchoidea</taxon>
        <taxon>Meloidogynidae</taxon>
        <taxon>Meloidogyninae</taxon>
        <taxon>Meloidogyne</taxon>
    </lineage>
</organism>